<dbReference type="Proteomes" id="UP001159363">
    <property type="component" value="Chromosome X"/>
</dbReference>
<evidence type="ECO:0000313" key="1">
    <source>
        <dbReference type="EMBL" id="KAJ8885971.1"/>
    </source>
</evidence>
<comment type="caution">
    <text evidence="1">The sequence shown here is derived from an EMBL/GenBank/DDBJ whole genome shotgun (WGS) entry which is preliminary data.</text>
</comment>
<keyword evidence="2" id="KW-1185">Reference proteome</keyword>
<accession>A0ABQ9HNT1</accession>
<proteinExistence type="predicted"/>
<reference evidence="1 2" key="1">
    <citation type="submission" date="2023-02" db="EMBL/GenBank/DDBJ databases">
        <title>LHISI_Scaffold_Assembly.</title>
        <authorList>
            <person name="Stuart O.P."/>
            <person name="Cleave R."/>
            <person name="Magrath M.J.L."/>
            <person name="Mikheyev A.S."/>
        </authorList>
    </citation>
    <scope>NUCLEOTIDE SEQUENCE [LARGE SCALE GENOMIC DNA]</scope>
    <source>
        <strain evidence="1">Daus_M_001</strain>
        <tissue evidence="1">Leg muscle</tissue>
    </source>
</reference>
<dbReference type="EMBL" id="JARBHB010000004">
    <property type="protein sequence ID" value="KAJ8885971.1"/>
    <property type="molecule type" value="Genomic_DNA"/>
</dbReference>
<evidence type="ECO:0000313" key="2">
    <source>
        <dbReference type="Proteomes" id="UP001159363"/>
    </source>
</evidence>
<name>A0ABQ9HNT1_9NEOP</name>
<gene>
    <name evidence="1" type="ORF">PR048_012177</name>
</gene>
<protein>
    <submittedName>
        <fullName evidence="1">Uncharacterized protein</fullName>
    </submittedName>
</protein>
<organism evidence="1 2">
    <name type="scientific">Dryococelus australis</name>
    <dbReference type="NCBI Taxonomy" id="614101"/>
    <lineage>
        <taxon>Eukaryota</taxon>
        <taxon>Metazoa</taxon>
        <taxon>Ecdysozoa</taxon>
        <taxon>Arthropoda</taxon>
        <taxon>Hexapoda</taxon>
        <taxon>Insecta</taxon>
        <taxon>Pterygota</taxon>
        <taxon>Neoptera</taxon>
        <taxon>Polyneoptera</taxon>
        <taxon>Phasmatodea</taxon>
        <taxon>Verophasmatodea</taxon>
        <taxon>Anareolatae</taxon>
        <taxon>Phasmatidae</taxon>
        <taxon>Eurycanthinae</taxon>
        <taxon>Dryococelus</taxon>
    </lineage>
</organism>
<sequence length="100" mass="11788">MSHCWSIVSEMSSMGTKPIQEHERFLGFGPGQIHKKIINQKCERLEANKQRQLEYPNYHSLLMTIMDLMLNNLKIQKHCRVNTLTFLVLYKLPSKNDTRL</sequence>